<evidence type="ECO:0000256" key="1">
    <source>
        <dbReference type="ARBA" id="ARBA00023015"/>
    </source>
</evidence>
<feature type="domain" description="HTH merR-type" evidence="5">
    <location>
        <begin position="3"/>
        <end position="72"/>
    </location>
</feature>
<keyword evidence="4" id="KW-0804">Transcription</keyword>
<evidence type="ECO:0000256" key="3">
    <source>
        <dbReference type="ARBA" id="ARBA00023159"/>
    </source>
</evidence>
<dbReference type="Pfam" id="PF13411">
    <property type="entry name" value="MerR_1"/>
    <property type="match status" value="1"/>
</dbReference>
<dbReference type="InterPro" id="IPR009061">
    <property type="entry name" value="DNA-bd_dom_put_sf"/>
</dbReference>
<sequence>MARYTVKQVAQMARISIRALHHYDQIGLLKPAHIGENGYRYYGREQLLRLQQILIHRALDIPLAEIGAILDDPEFDRLPALENQRKKVAEQADRLAAMLRTIDRTIAELKGDRAMRDADLYSGIIDPQKQAEYEAWLEEKYGPEIRPEIEASRRKTELLSDDDREAMMDELRSIEEDMAEGLRKGIPAQSHALNPVIARHWNWVQASWGRSAPVLAYAGLADVYLGHPDFVARYESIETGFAEYLASAMKSWAARQG</sequence>
<evidence type="ECO:0000313" key="6">
    <source>
        <dbReference type="EMBL" id="UYQ73818.1"/>
    </source>
</evidence>
<dbReference type="SUPFAM" id="SSF89082">
    <property type="entry name" value="Antibiotic binding domain of TipA-like multidrug resistance regulators"/>
    <property type="match status" value="1"/>
</dbReference>
<reference evidence="6" key="1">
    <citation type="submission" date="2022-10" db="EMBL/GenBank/DDBJ databases">
        <title>YIM 151497 complete genome.</title>
        <authorList>
            <person name="Chen X."/>
        </authorList>
    </citation>
    <scope>NUCLEOTIDE SEQUENCE</scope>
    <source>
        <strain evidence="6">YIM 151497</strain>
    </source>
</reference>
<dbReference type="InterPro" id="IPR047057">
    <property type="entry name" value="MerR_fam"/>
</dbReference>
<dbReference type="CDD" id="cd01106">
    <property type="entry name" value="HTH_TipAL-Mta"/>
    <property type="match status" value="1"/>
</dbReference>
<accession>A0ABY6IT53</accession>
<organism evidence="6 7">
    <name type="scientific">Pelagibacterium flavum</name>
    <dbReference type="NCBI Taxonomy" id="2984530"/>
    <lineage>
        <taxon>Bacteria</taxon>
        <taxon>Pseudomonadati</taxon>
        <taxon>Pseudomonadota</taxon>
        <taxon>Alphaproteobacteria</taxon>
        <taxon>Hyphomicrobiales</taxon>
        <taxon>Devosiaceae</taxon>
        <taxon>Pelagibacterium</taxon>
    </lineage>
</organism>
<dbReference type="Pfam" id="PF07739">
    <property type="entry name" value="TipAS"/>
    <property type="match status" value="1"/>
</dbReference>
<name>A0ABY6IT53_9HYPH</name>
<dbReference type="Gene3D" id="1.10.1660.10">
    <property type="match status" value="1"/>
</dbReference>
<dbReference type="SMART" id="SM00422">
    <property type="entry name" value="HTH_MERR"/>
    <property type="match status" value="1"/>
</dbReference>
<dbReference type="Proteomes" id="UP001163882">
    <property type="component" value="Chromosome"/>
</dbReference>
<dbReference type="RefSeq" id="WP_264227377.1">
    <property type="nucleotide sequence ID" value="NZ_CP107716.1"/>
</dbReference>
<dbReference type="PROSITE" id="PS50062">
    <property type="entry name" value="BCL2_FAMILY"/>
    <property type="match status" value="1"/>
</dbReference>
<keyword evidence="3" id="KW-0010">Activator</keyword>
<dbReference type="PANTHER" id="PTHR30204:SF90">
    <property type="entry name" value="HTH-TYPE TRANSCRIPTIONAL ACTIVATOR MTA"/>
    <property type="match status" value="1"/>
</dbReference>
<evidence type="ECO:0000259" key="5">
    <source>
        <dbReference type="PROSITE" id="PS50937"/>
    </source>
</evidence>
<dbReference type="InterPro" id="IPR000551">
    <property type="entry name" value="MerR-type_HTH_dom"/>
</dbReference>
<proteinExistence type="predicted"/>
<evidence type="ECO:0000313" key="7">
    <source>
        <dbReference type="Proteomes" id="UP001163882"/>
    </source>
</evidence>
<dbReference type="InterPro" id="IPR002475">
    <property type="entry name" value="Bcl2-like"/>
</dbReference>
<evidence type="ECO:0000256" key="2">
    <source>
        <dbReference type="ARBA" id="ARBA00023125"/>
    </source>
</evidence>
<keyword evidence="7" id="KW-1185">Reference proteome</keyword>
<dbReference type="InterPro" id="IPR036244">
    <property type="entry name" value="TipA-like_antibiotic-bd"/>
</dbReference>
<dbReference type="PROSITE" id="PS50937">
    <property type="entry name" value="HTH_MERR_2"/>
    <property type="match status" value="1"/>
</dbReference>
<dbReference type="EMBL" id="CP107716">
    <property type="protein sequence ID" value="UYQ73818.1"/>
    <property type="molecule type" value="Genomic_DNA"/>
</dbReference>
<dbReference type="SUPFAM" id="SSF46955">
    <property type="entry name" value="Putative DNA-binding domain"/>
    <property type="match status" value="1"/>
</dbReference>
<dbReference type="InterPro" id="IPR012925">
    <property type="entry name" value="TipAS_dom"/>
</dbReference>
<dbReference type="Gene3D" id="1.10.490.50">
    <property type="entry name" value="Antibiotic binding domain of TipA-like multidrug resistance regulators"/>
    <property type="match status" value="1"/>
</dbReference>
<evidence type="ECO:0000256" key="4">
    <source>
        <dbReference type="ARBA" id="ARBA00023163"/>
    </source>
</evidence>
<keyword evidence="2" id="KW-0238">DNA-binding</keyword>
<keyword evidence="1" id="KW-0805">Transcription regulation</keyword>
<gene>
    <name evidence="6" type="ORF">OF122_08690</name>
</gene>
<dbReference type="PANTHER" id="PTHR30204">
    <property type="entry name" value="REDOX-CYCLING DRUG-SENSING TRANSCRIPTIONAL ACTIVATOR SOXR"/>
    <property type="match status" value="1"/>
</dbReference>
<protein>
    <submittedName>
        <fullName evidence="6">MerR family transcriptional regulator</fullName>
    </submittedName>
</protein>